<protein>
    <submittedName>
        <fullName evidence="1">Unannotated protein</fullName>
    </submittedName>
</protein>
<sequence>MESYESLVALAMQAENLLVSGPVKFKIKMKTAKKEYDEYQEHGYEVDLIGMRHDKLVLATVKSFLGSGGVKLKEVINAEGANGKGYKMLNNVELRTKMINAACDIYGYKPSQVEVRFYAGQFMSGKEQEVRDWCATQIAGGGPIEVYNLLNVIDTVTSLAKSKTYIDDPALVAVKSMLIAEEFRSKANKTKATKAEYATTEVALRFPIGTRVEASKDNIVGLVIGYSNQQTSKPYLKIRNEDSGLVWIRSASTCQIL</sequence>
<proteinExistence type="predicted"/>
<accession>A0A6J6H740</accession>
<dbReference type="AlphaFoldDB" id="A0A6J6H740"/>
<gene>
    <name evidence="1" type="ORF">UFOPK1843_00580</name>
</gene>
<evidence type="ECO:0000313" key="1">
    <source>
        <dbReference type="EMBL" id="CAB4607084.1"/>
    </source>
</evidence>
<reference evidence="1" key="1">
    <citation type="submission" date="2020-05" db="EMBL/GenBank/DDBJ databases">
        <authorList>
            <person name="Chiriac C."/>
            <person name="Salcher M."/>
            <person name="Ghai R."/>
            <person name="Kavagutti S V."/>
        </authorList>
    </citation>
    <scope>NUCLEOTIDE SEQUENCE</scope>
</reference>
<organism evidence="1">
    <name type="scientific">freshwater metagenome</name>
    <dbReference type="NCBI Taxonomy" id="449393"/>
    <lineage>
        <taxon>unclassified sequences</taxon>
        <taxon>metagenomes</taxon>
        <taxon>ecological metagenomes</taxon>
    </lineage>
</organism>
<dbReference type="EMBL" id="CAEZUR010000036">
    <property type="protein sequence ID" value="CAB4607084.1"/>
    <property type="molecule type" value="Genomic_DNA"/>
</dbReference>
<name>A0A6J6H740_9ZZZZ</name>